<sequence>MSTGEKDGRRVYDKKNSCYYCEKEFGKLGQHLFQVHKNEKEVDKIIALYKNDRMRQLEMDKLCRLGELKVMQRPAYNKDKDPFNYLPCQLCHSFFQKNDLYQHCPKCPFAQDRSRMVRSKKLQHAGRLLLAANKIPTGASQQLYNMLSIMAMDDVSAVVKTDETILRVGSTLIESCGNEKAVEVLQQMRTLARLLIKVRELCSVPTLSLEKSLTSTQFDNHLRQRKISRWIHSQLNRRIERVQRRATKWMLRIKTGEIPYKQQLMTLKLLPLTYDREIKDLVFFYKTLYGHIDLKMDSYVSFIEHRCTRHSQAAGVVLQTPLCRTTTFQSSYYNWIIKPWNCICKDVHPDTFSSSISFKNYLKRKYTELVKSVYDVELSCTWSLILKLVDDDTILSMTDVNSYLKANFLPFIISMYTGATKPLTSFNDFFKLLVQAIAKSELKKDKMVQTITKGKEERIDYLAFVLPTAIDLIGRAVSELKNDEDRESNADLIEGSLDGNDDHCGNCLDNMNKMEERFDAQIQELEEMHDQQL</sequence>
<keyword evidence="2" id="KW-1185">Reference proteome</keyword>
<dbReference type="PANTHER" id="PTHR33480:SF1">
    <property type="entry name" value="TYR RECOMBINASE DOMAIN-CONTAINING PROTEIN"/>
    <property type="match status" value="1"/>
</dbReference>
<comment type="caution">
    <text evidence="1">The sequence shown here is derived from an EMBL/GenBank/DDBJ whole genome shotgun (WGS) entry which is preliminary data.</text>
</comment>
<dbReference type="Proteomes" id="UP001152795">
    <property type="component" value="Unassembled WGS sequence"/>
</dbReference>
<evidence type="ECO:0000313" key="2">
    <source>
        <dbReference type="Proteomes" id="UP001152795"/>
    </source>
</evidence>
<organism evidence="1 2">
    <name type="scientific">Paramuricea clavata</name>
    <name type="common">Red gorgonian</name>
    <name type="synonym">Violescent sea-whip</name>
    <dbReference type="NCBI Taxonomy" id="317549"/>
    <lineage>
        <taxon>Eukaryota</taxon>
        <taxon>Metazoa</taxon>
        <taxon>Cnidaria</taxon>
        <taxon>Anthozoa</taxon>
        <taxon>Octocorallia</taxon>
        <taxon>Malacalcyonacea</taxon>
        <taxon>Plexauridae</taxon>
        <taxon>Paramuricea</taxon>
    </lineage>
</organism>
<dbReference type="OrthoDB" id="5376140at2759"/>
<gene>
    <name evidence="1" type="ORF">PACLA_8A013732</name>
</gene>
<name>A0A6S7I233_PARCT</name>
<proteinExistence type="predicted"/>
<dbReference type="EMBL" id="CACRXK020006813">
    <property type="protein sequence ID" value="CAB4010513.1"/>
    <property type="molecule type" value="Genomic_DNA"/>
</dbReference>
<dbReference type="AlphaFoldDB" id="A0A6S7I233"/>
<evidence type="ECO:0000313" key="1">
    <source>
        <dbReference type="EMBL" id="CAB4010513.1"/>
    </source>
</evidence>
<accession>A0A6S7I233</accession>
<protein>
    <submittedName>
        <fullName evidence="1">Uncharacterized protein</fullName>
    </submittedName>
</protein>
<dbReference type="PANTHER" id="PTHR33480">
    <property type="entry name" value="SET DOMAIN-CONTAINING PROTEIN-RELATED"/>
    <property type="match status" value="1"/>
</dbReference>
<reference evidence="1" key="1">
    <citation type="submission" date="2020-04" db="EMBL/GenBank/DDBJ databases">
        <authorList>
            <person name="Alioto T."/>
            <person name="Alioto T."/>
            <person name="Gomez Garrido J."/>
        </authorList>
    </citation>
    <scope>NUCLEOTIDE SEQUENCE</scope>
    <source>
        <strain evidence="1">A484AB</strain>
    </source>
</reference>